<evidence type="ECO:0000313" key="10">
    <source>
        <dbReference type="Proteomes" id="UP000247409"/>
    </source>
</evidence>
<feature type="region of interest" description="Disordered" evidence="4">
    <location>
        <begin position="96"/>
        <end position="120"/>
    </location>
</feature>
<dbReference type="InterPro" id="IPR017930">
    <property type="entry name" value="Myb_dom"/>
</dbReference>
<dbReference type="SUPFAM" id="SSF46689">
    <property type="entry name" value="Homeodomain-like"/>
    <property type="match status" value="1"/>
</dbReference>
<sequence>MSSPRRIAPAPSPPQQSPQKPPPPPKPNLPVARPPISKAPPPPKPSPSPTVTRPLKAHDVIFVNGQPFNNRGYRVCGVANQRGRLCGRIGTCPFHAAQKRPRPTADPSQPPPKPPNAAVLNLPAPPEKARFKRSWTPHEHRLFLRAMRRHGKGKWKEIAAEVATRTANQCQSHAQKYFLRQAKSDNERKKKSIHDIHDIVEDNPQQQQQQHSTSKTPAAPTPSQKKPTAIAPAPPPMQPTPLAPAPPSIHPSIQYAPLLRHFLPSQIPHPSHAAIIAPPPPQRLRVTVHLNGHATQGMALLVPHTLNAFFELAKSKLKSHQHLTRIFTRSGGEITDVDELCQDDMLWLSSGEDFLTPK</sequence>
<dbReference type="CDD" id="cd17073">
    <property type="entry name" value="KHA"/>
    <property type="match status" value="1"/>
</dbReference>
<accession>A0A2V3IIB7</accession>
<keyword evidence="10" id="KW-1185">Reference proteome</keyword>
<protein>
    <submittedName>
        <fullName evidence="9">Myb-like protein J</fullName>
    </submittedName>
</protein>
<dbReference type="PROSITE" id="PS51293">
    <property type="entry name" value="SANT"/>
    <property type="match status" value="1"/>
</dbReference>
<dbReference type="PANTHER" id="PTHR44042">
    <property type="entry name" value="DUPLICATED HOMEODOMAIN-LIKE SUPERFAMILY PROTEIN-RELATED"/>
    <property type="match status" value="1"/>
</dbReference>
<feature type="domain" description="KHA" evidence="8">
    <location>
        <begin position="285"/>
        <end position="358"/>
    </location>
</feature>
<dbReference type="OrthoDB" id="5550at2759"/>
<reference evidence="9 10" key="1">
    <citation type="journal article" date="2018" name="Mol. Biol. Evol.">
        <title>Analysis of the draft genome of the red seaweed Gracilariopsis chorda provides insights into genome size evolution in Rhodophyta.</title>
        <authorList>
            <person name="Lee J."/>
            <person name="Yang E.C."/>
            <person name="Graf L."/>
            <person name="Yang J.H."/>
            <person name="Qiu H."/>
            <person name="Zel Zion U."/>
            <person name="Chan C.X."/>
            <person name="Stephens T.G."/>
            <person name="Weber A.P.M."/>
            <person name="Boo G.H."/>
            <person name="Boo S.M."/>
            <person name="Kim K.M."/>
            <person name="Shin Y."/>
            <person name="Jung M."/>
            <person name="Lee S.J."/>
            <person name="Yim H.S."/>
            <person name="Lee J.H."/>
            <person name="Bhattacharya D."/>
            <person name="Yoon H.S."/>
        </authorList>
    </citation>
    <scope>NUCLEOTIDE SEQUENCE [LARGE SCALE GENOMIC DNA]</scope>
    <source>
        <strain evidence="9 10">SKKU-2015</strain>
        <tissue evidence="9">Whole body</tissue>
    </source>
</reference>
<comment type="caution">
    <text evidence="9">The sequence shown here is derived from an EMBL/GenBank/DDBJ whole genome shotgun (WGS) entry which is preliminary data.</text>
</comment>
<evidence type="ECO:0000259" key="8">
    <source>
        <dbReference type="PROSITE" id="PS51490"/>
    </source>
</evidence>
<evidence type="ECO:0000259" key="5">
    <source>
        <dbReference type="PROSITE" id="PS50090"/>
    </source>
</evidence>
<dbReference type="InterPro" id="IPR036572">
    <property type="entry name" value="Doublecortin_dom_sf"/>
</dbReference>
<organism evidence="9 10">
    <name type="scientific">Gracilariopsis chorda</name>
    <dbReference type="NCBI Taxonomy" id="448386"/>
    <lineage>
        <taxon>Eukaryota</taxon>
        <taxon>Rhodophyta</taxon>
        <taxon>Florideophyceae</taxon>
        <taxon>Rhodymeniophycidae</taxon>
        <taxon>Gracilariales</taxon>
        <taxon>Gracilariaceae</taxon>
        <taxon>Gracilariopsis</taxon>
    </lineage>
</organism>
<evidence type="ECO:0000256" key="3">
    <source>
        <dbReference type="ARBA" id="ARBA00023242"/>
    </source>
</evidence>
<dbReference type="Pfam" id="PF00249">
    <property type="entry name" value="Myb_DNA-binding"/>
    <property type="match status" value="1"/>
</dbReference>
<feature type="compositionally biased region" description="Pro residues" evidence="4">
    <location>
        <begin position="10"/>
        <end position="28"/>
    </location>
</feature>
<feature type="domain" description="SANT" evidence="6">
    <location>
        <begin position="130"/>
        <end position="182"/>
    </location>
</feature>
<dbReference type="InterPro" id="IPR017884">
    <property type="entry name" value="SANT_dom"/>
</dbReference>
<dbReference type="InterPro" id="IPR006447">
    <property type="entry name" value="Myb_dom_plants"/>
</dbReference>
<dbReference type="AlphaFoldDB" id="A0A2V3IIB7"/>
<evidence type="ECO:0000259" key="6">
    <source>
        <dbReference type="PROSITE" id="PS51293"/>
    </source>
</evidence>
<dbReference type="Pfam" id="PF11834">
    <property type="entry name" value="KHA"/>
    <property type="match status" value="1"/>
</dbReference>
<dbReference type="Gene3D" id="1.10.10.60">
    <property type="entry name" value="Homeodomain-like"/>
    <property type="match status" value="1"/>
</dbReference>
<keyword evidence="2" id="KW-0804">Transcription</keyword>
<dbReference type="EMBL" id="NBIV01000192">
    <property type="protein sequence ID" value="PXF41827.1"/>
    <property type="molecule type" value="Genomic_DNA"/>
</dbReference>
<feature type="domain" description="HTH myb-type" evidence="7">
    <location>
        <begin position="132"/>
        <end position="182"/>
    </location>
</feature>
<dbReference type="InterPro" id="IPR001005">
    <property type="entry name" value="SANT/Myb"/>
</dbReference>
<dbReference type="PROSITE" id="PS51490">
    <property type="entry name" value="KHA"/>
    <property type="match status" value="1"/>
</dbReference>
<dbReference type="PANTHER" id="PTHR44042:SF67">
    <property type="entry name" value="MYB-LIKE PROTEIN I"/>
    <property type="match status" value="1"/>
</dbReference>
<dbReference type="InterPro" id="IPR021789">
    <property type="entry name" value="KHA_dom"/>
</dbReference>
<name>A0A2V3IIB7_9FLOR</name>
<feature type="domain" description="Myb-like" evidence="5">
    <location>
        <begin position="127"/>
        <end position="178"/>
    </location>
</feature>
<dbReference type="PRINTS" id="PR01217">
    <property type="entry name" value="PRICHEXTENSN"/>
</dbReference>
<dbReference type="SMART" id="SM00717">
    <property type="entry name" value="SANT"/>
    <property type="match status" value="1"/>
</dbReference>
<dbReference type="SUPFAM" id="SSF89837">
    <property type="entry name" value="Doublecortin (DC)"/>
    <property type="match status" value="1"/>
</dbReference>
<dbReference type="CDD" id="cd00167">
    <property type="entry name" value="SANT"/>
    <property type="match status" value="1"/>
</dbReference>
<proteinExistence type="predicted"/>
<keyword evidence="1" id="KW-0805">Transcription regulation</keyword>
<dbReference type="NCBIfam" id="TIGR01557">
    <property type="entry name" value="myb_SHAQKYF"/>
    <property type="match status" value="1"/>
</dbReference>
<dbReference type="PROSITE" id="PS51294">
    <property type="entry name" value="HTH_MYB"/>
    <property type="match status" value="1"/>
</dbReference>
<gene>
    <name evidence="9" type="ORF">BWQ96_08446</name>
</gene>
<feature type="region of interest" description="Disordered" evidence="4">
    <location>
        <begin position="202"/>
        <end position="249"/>
    </location>
</feature>
<feature type="compositionally biased region" description="Pro residues" evidence="4">
    <location>
        <begin position="232"/>
        <end position="249"/>
    </location>
</feature>
<dbReference type="GO" id="GO:0035556">
    <property type="term" value="P:intracellular signal transduction"/>
    <property type="evidence" value="ECO:0007669"/>
    <property type="project" value="InterPro"/>
</dbReference>
<dbReference type="Proteomes" id="UP000247409">
    <property type="component" value="Unassembled WGS sequence"/>
</dbReference>
<feature type="compositionally biased region" description="Polar residues" evidence="4">
    <location>
        <begin position="211"/>
        <end position="226"/>
    </location>
</feature>
<dbReference type="InterPro" id="IPR009057">
    <property type="entry name" value="Homeodomain-like_sf"/>
</dbReference>
<dbReference type="PROSITE" id="PS50090">
    <property type="entry name" value="MYB_LIKE"/>
    <property type="match status" value="1"/>
</dbReference>
<feature type="compositionally biased region" description="Pro residues" evidence="4">
    <location>
        <begin position="37"/>
        <end position="48"/>
    </location>
</feature>
<feature type="region of interest" description="Disordered" evidence="4">
    <location>
        <begin position="1"/>
        <end position="53"/>
    </location>
</feature>
<dbReference type="GO" id="GO:0003677">
    <property type="term" value="F:DNA binding"/>
    <property type="evidence" value="ECO:0007669"/>
    <property type="project" value="InterPro"/>
</dbReference>
<evidence type="ECO:0000259" key="7">
    <source>
        <dbReference type="PROSITE" id="PS51294"/>
    </source>
</evidence>
<keyword evidence="3" id="KW-0539">Nucleus</keyword>
<evidence type="ECO:0000256" key="4">
    <source>
        <dbReference type="SAM" id="MobiDB-lite"/>
    </source>
</evidence>
<evidence type="ECO:0000256" key="1">
    <source>
        <dbReference type="ARBA" id="ARBA00023015"/>
    </source>
</evidence>
<evidence type="ECO:0000313" key="9">
    <source>
        <dbReference type="EMBL" id="PXF41827.1"/>
    </source>
</evidence>
<dbReference type="STRING" id="448386.A0A2V3IIB7"/>
<evidence type="ECO:0000256" key="2">
    <source>
        <dbReference type="ARBA" id="ARBA00023163"/>
    </source>
</evidence>